<sequence length="124" mass="13789">MFYHRRVGIQWIDRGDVAAVDYNVSSLTADDDWHDLDISSIVGATKKLVVIESNLKDNTGGKEMLVRTKGNVNEINVSPCGTVKADKTCARNLLVYTDENGVVQYKIESGTWAIINLVIRGWFA</sequence>
<dbReference type="AlphaFoldDB" id="X1QHD5"/>
<reference evidence="1" key="1">
    <citation type="journal article" date="2014" name="Front. Microbiol.">
        <title>High frequency of phylogenetically diverse reductive dehalogenase-homologous genes in deep subseafloor sedimentary metagenomes.</title>
        <authorList>
            <person name="Kawai M."/>
            <person name="Futagami T."/>
            <person name="Toyoda A."/>
            <person name="Takaki Y."/>
            <person name="Nishi S."/>
            <person name="Hori S."/>
            <person name="Arai W."/>
            <person name="Tsubouchi T."/>
            <person name="Morono Y."/>
            <person name="Uchiyama I."/>
            <person name="Ito T."/>
            <person name="Fujiyama A."/>
            <person name="Inagaki F."/>
            <person name="Takami H."/>
        </authorList>
    </citation>
    <scope>NUCLEOTIDE SEQUENCE</scope>
    <source>
        <strain evidence="1">Expedition CK06-06</strain>
    </source>
</reference>
<gene>
    <name evidence="1" type="ORF">S12H4_00115</name>
</gene>
<name>X1QHD5_9ZZZZ</name>
<organism evidence="1">
    <name type="scientific">marine sediment metagenome</name>
    <dbReference type="NCBI Taxonomy" id="412755"/>
    <lineage>
        <taxon>unclassified sequences</taxon>
        <taxon>metagenomes</taxon>
        <taxon>ecological metagenomes</taxon>
    </lineage>
</organism>
<proteinExistence type="predicted"/>
<protein>
    <submittedName>
        <fullName evidence="1">Uncharacterized protein</fullName>
    </submittedName>
</protein>
<accession>X1QHD5</accession>
<evidence type="ECO:0000313" key="1">
    <source>
        <dbReference type="EMBL" id="GAI67633.1"/>
    </source>
</evidence>
<comment type="caution">
    <text evidence="1">The sequence shown here is derived from an EMBL/GenBank/DDBJ whole genome shotgun (WGS) entry which is preliminary data.</text>
</comment>
<dbReference type="EMBL" id="BARW01000007">
    <property type="protein sequence ID" value="GAI67633.1"/>
    <property type="molecule type" value="Genomic_DNA"/>
</dbReference>